<dbReference type="InterPro" id="IPR003598">
    <property type="entry name" value="Ig_sub2"/>
</dbReference>
<keyword evidence="3" id="KW-0393">Immunoglobulin domain</keyword>
<evidence type="ECO:0000256" key="1">
    <source>
        <dbReference type="ARBA" id="ARBA00004496"/>
    </source>
</evidence>
<dbReference type="FunFam" id="2.60.40.10:FF:000425">
    <property type="entry name" value="Myosin light chain kinase"/>
    <property type="match status" value="1"/>
</dbReference>
<dbReference type="Gene3D" id="2.60.40.10">
    <property type="entry name" value="Immunoglobulins"/>
    <property type="match status" value="2"/>
</dbReference>
<dbReference type="Pfam" id="PF07679">
    <property type="entry name" value="I-set"/>
    <property type="match status" value="1"/>
</dbReference>
<feature type="non-terminal residue" evidence="5">
    <location>
        <position position="1"/>
    </location>
</feature>
<dbReference type="SUPFAM" id="SSF48726">
    <property type="entry name" value="Immunoglobulin"/>
    <property type="match status" value="2"/>
</dbReference>
<dbReference type="Proteomes" id="UP000678499">
    <property type="component" value="Unassembled WGS sequence"/>
</dbReference>
<proteinExistence type="predicted"/>
<reference evidence="5" key="1">
    <citation type="submission" date="2020-11" db="EMBL/GenBank/DDBJ databases">
        <authorList>
            <person name="Tran Van P."/>
        </authorList>
    </citation>
    <scope>NUCLEOTIDE SEQUENCE</scope>
</reference>
<dbReference type="InterPro" id="IPR036179">
    <property type="entry name" value="Ig-like_dom_sf"/>
</dbReference>
<comment type="subcellular location">
    <subcellularLocation>
        <location evidence="1">Cytoplasm</location>
    </subcellularLocation>
</comment>
<protein>
    <recommendedName>
        <fullName evidence="4">Ig-like domain-containing protein</fullName>
    </recommendedName>
</protein>
<evidence type="ECO:0000259" key="4">
    <source>
        <dbReference type="PROSITE" id="PS50835"/>
    </source>
</evidence>
<accession>A0A7R9GJZ2</accession>
<evidence type="ECO:0000256" key="3">
    <source>
        <dbReference type="ARBA" id="ARBA00023319"/>
    </source>
</evidence>
<evidence type="ECO:0000256" key="2">
    <source>
        <dbReference type="ARBA" id="ARBA00022490"/>
    </source>
</evidence>
<dbReference type="InterPro" id="IPR013098">
    <property type="entry name" value="Ig_I-set"/>
</dbReference>
<dbReference type="SMART" id="SM00409">
    <property type="entry name" value="IG"/>
    <property type="match status" value="1"/>
</dbReference>
<dbReference type="InterPro" id="IPR007110">
    <property type="entry name" value="Ig-like_dom"/>
</dbReference>
<dbReference type="PANTHER" id="PTHR47633:SF4">
    <property type="entry name" value="MYOPALLADIN ISOFORM X1"/>
    <property type="match status" value="1"/>
</dbReference>
<evidence type="ECO:0000313" key="5">
    <source>
        <dbReference type="EMBL" id="CAD7285213.1"/>
    </source>
</evidence>
<evidence type="ECO:0000313" key="6">
    <source>
        <dbReference type="Proteomes" id="UP000678499"/>
    </source>
</evidence>
<dbReference type="PANTHER" id="PTHR47633">
    <property type="entry name" value="IMMUNOGLOBULIN"/>
    <property type="match status" value="1"/>
</dbReference>
<dbReference type="InterPro" id="IPR013783">
    <property type="entry name" value="Ig-like_fold"/>
</dbReference>
<name>A0A7R9GJZ2_9CRUS</name>
<dbReference type="OrthoDB" id="6234674at2759"/>
<keyword evidence="2" id="KW-0963">Cytoplasm</keyword>
<dbReference type="SMART" id="SM00408">
    <property type="entry name" value="IGc2"/>
    <property type="match status" value="1"/>
</dbReference>
<sequence length="169" mass="19279">KVGIHIKEASKEDVGEYECLLTNPYGKRLVRIRVNLKEDEPAIFSRKLSDVETVEGREAQFSATVDGCPEPDVQWHFEDNLLEKSLKYVEGREAQFSATVDGCPEPDVQWHFEDNLLEKSLKYVMKRDGKTAYLFVRECQLNDIGKYSCIAKNSAGKDYSSAQLRVKPN</sequence>
<dbReference type="EMBL" id="CAJPEX010012537">
    <property type="protein sequence ID" value="CAG0925365.1"/>
    <property type="molecule type" value="Genomic_DNA"/>
</dbReference>
<keyword evidence="6" id="KW-1185">Reference proteome</keyword>
<dbReference type="AlphaFoldDB" id="A0A7R9GJZ2"/>
<dbReference type="GO" id="GO:0005737">
    <property type="term" value="C:cytoplasm"/>
    <property type="evidence" value="ECO:0007669"/>
    <property type="project" value="UniProtKB-SubCell"/>
</dbReference>
<feature type="non-terminal residue" evidence="5">
    <location>
        <position position="169"/>
    </location>
</feature>
<organism evidence="5">
    <name type="scientific">Notodromas monacha</name>
    <dbReference type="NCBI Taxonomy" id="399045"/>
    <lineage>
        <taxon>Eukaryota</taxon>
        <taxon>Metazoa</taxon>
        <taxon>Ecdysozoa</taxon>
        <taxon>Arthropoda</taxon>
        <taxon>Crustacea</taxon>
        <taxon>Oligostraca</taxon>
        <taxon>Ostracoda</taxon>
        <taxon>Podocopa</taxon>
        <taxon>Podocopida</taxon>
        <taxon>Cypridocopina</taxon>
        <taxon>Cypridoidea</taxon>
        <taxon>Cyprididae</taxon>
        <taxon>Notodromas</taxon>
    </lineage>
</organism>
<dbReference type="EMBL" id="OA894574">
    <property type="protein sequence ID" value="CAD7285213.1"/>
    <property type="molecule type" value="Genomic_DNA"/>
</dbReference>
<dbReference type="PROSITE" id="PS50835">
    <property type="entry name" value="IG_LIKE"/>
    <property type="match status" value="1"/>
</dbReference>
<gene>
    <name evidence="5" type="ORF">NMOB1V02_LOCUS12815</name>
</gene>
<feature type="domain" description="Ig-like" evidence="4">
    <location>
        <begin position="41"/>
        <end position="165"/>
    </location>
</feature>
<dbReference type="InterPro" id="IPR003599">
    <property type="entry name" value="Ig_sub"/>
</dbReference>